<comment type="caution">
    <text evidence="12">The sequence shown here is derived from an EMBL/GenBank/DDBJ whole genome shotgun (WGS) entry which is preliminary data.</text>
</comment>
<evidence type="ECO:0000256" key="5">
    <source>
        <dbReference type="ARBA" id="ARBA00023049"/>
    </source>
</evidence>
<feature type="transmembrane region" description="Helical" evidence="9">
    <location>
        <begin position="7"/>
        <end position="26"/>
    </location>
</feature>
<accession>A0A5C4SX50</accession>
<feature type="binding site" evidence="7">
    <location>
        <position position="276"/>
    </location>
    <ligand>
        <name>Zn(2+)</name>
        <dbReference type="ChEBI" id="CHEBI:29105"/>
        <note>catalytic</note>
    </ligand>
</feature>
<organism evidence="12 13">
    <name type="scientific">Paenibacillus hemerocallicola</name>
    <dbReference type="NCBI Taxonomy" id="1172614"/>
    <lineage>
        <taxon>Bacteria</taxon>
        <taxon>Bacillati</taxon>
        <taxon>Bacillota</taxon>
        <taxon>Bacilli</taxon>
        <taxon>Bacillales</taxon>
        <taxon>Paenibacillaceae</taxon>
        <taxon>Paenibacillus</taxon>
    </lineage>
</organism>
<evidence type="ECO:0000259" key="11">
    <source>
        <dbReference type="Pfam" id="PF16491"/>
    </source>
</evidence>
<sequence length="419" mass="47300">MNKPIRLYYLCFALYAAIIGLCLWFASANTVPDAYTGTAADPSTFMSAEQLRSSEVYSAQRNWLFFVSYPWEWGIYIVLLFGGYAKRWEERLEQTRLPFAARLSIFAFVVSAVAFIVRLPLRFTGYTLSRSNGISTQPFAGWIRDKLVAFGVDTLIMLLVAAVAYWFIRKGGRWWLKLWLLSIPFTLFLMYIQPVVIDPLYNQFSRLSDTALEQKIERLAADAGISTERVFEVDMSTKTNALNAYVDGIGPSLRIVLWDTTLKRMSEDEIMMIVAHEIGHYTMHHLEWSVLGAVGGSLVMLWLGSVVLGFIIRNWGASWGICKVGQTSSLPLILLLLSVLSFASLPFSNAVSRQAERAADRYAERLIGHSGSAVSMQQKLAKATLDEVNPPWFVQLFRSTHPSALERIVDAEAFENKNR</sequence>
<keyword evidence="2 7" id="KW-0479">Metal-binding</keyword>
<proteinExistence type="inferred from homology"/>
<evidence type="ECO:0000256" key="8">
    <source>
        <dbReference type="RuleBase" id="RU003983"/>
    </source>
</evidence>
<dbReference type="Proteomes" id="UP000307943">
    <property type="component" value="Unassembled WGS sequence"/>
</dbReference>
<evidence type="ECO:0000256" key="7">
    <source>
        <dbReference type="PIRSR" id="PIRSR627057-2"/>
    </source>
</evidence>
<dbReference type="AlphaFoldDB" id="A0A5C4SX50"/>
<keyword evidence="9" id="KW-1133">Transmembrane helix</keyword>
<dbReference type="GO" id="GO:0004222">
    <property type="term" value="F:metalloendopeptidase activity"/>
    <property type="evidence" value="ECO:0007669"/>
    <property type="project" value="InterPro"/>
</dbReference>
<keyword evidence="13" id="KW-1185">Reference proteome</keyword>
<evidence type="ECO:0000313" key="12">
    <source>
        <dbReference type="EMBL" id="TNJ53463.1"/>
    </source>
</evidence>
<feature type="transmembrane region" description="Helical" evidence="9">
    <location>
        <begin position="174"/>
        <end position="192"/>
    </location>
</feature>
<feature type="transmembrane region" description="Helical" evidence="9">
    <location>
        <begin position="63"/>
        <end position="85"/>
    </location>
</feature>
<dbReference type="PANTHER" id="PTHR10120">
    <property type="entry name" value="CAAX PRENYL PROTEASE 1"/>
    <property type="match status" value="1"/>
</dbReference>
<reference evidence="12 13" key="1">
    <citation type="submission" date="2019-05" db="EMBL/GenBank/DDBJ databases">
        <title>We sequenced the genome of Paenibacillus hemerocallicola KCTC 33185 for further insight into its adaptation and study the phylogeny of Paenibacillus.</title>
        <authorList>
            <person name="Narsing Rao M.P."/>
        </authorList>
    </citation>
    <scope>NUCLEOTIDE SEQUENCE [LARGE SCALE GENOMIC DNA]</scope>
    <source>
        <strain evidence="12 13">KCTC 33185</strain>
    </source>
</reference>
<keyword evidence="9" id="KW-0472">Membrane</keyword>
<keyword evidence="3 8" id="KW-0378">Hydrolase</keyword>
<feature type="binding site" evidence="7">
    <location>
        <position position="356"/>
    </location>
    <ligand>
        <name>Zn(2+)</name>
        <dbReference type="ChEBI" id="CHEBI:29105"/>
        <note>catalytic</note>
    </ligand>
</feature>
<dbReference type="InterPro" id="IPR032456">
    <property type="entry name" value="Peptidase_M48_N"/>
</dbReference>
<dbReference type="Gene3D" id="3.30.2010.10">
    <property type="entry name" value="Metalloproteases ('zincins'), catalytic domain"/>
    <property type="match status" value="1"/>
</dbReference>
<feature type="active site" description="Proton donor" evidence="6">
    <location>
        <position position="360"/>
    </location>
</feature>
<feature type="transmembrane region" description="Helical" evidence="9">
    <location>
        <begin position="324"/>
        <end position="347"/>
    </location>
</feature>
<dbReference type="Pfam" id="PF01435">
    <property type="entry name" value="Peptidase_M48"/>
    <property type="match status" value="1"/>
</dbReference>
<keyword evidence="1 8" id="KW-0645">Protease</keyword>
<dbReference type="InterPro" id="IPR027057">
    <property type="entry name" value="CAXX_Prtase_1"/>
</dbReference>
<feature type="active site" evidence="6">
    <location>
        <position position="277"/>
    </location>
</feature>
<keyword evidence="9" id="KW-0812">Transmembrane</keyword>
<dbReference type="InterPro" id="IPR001915">
    <property type="entry name" value="Peptidase_M48"/>
</dbReference>
<feature type="binding site" evidence="7">
    <location>
        <position position="280"/>
    </location>
    <ligand>
        <name>Zn(2+)</name>
        <dbReference type="ChEBI" id="CHEBI:29105"/>
        <note>catalytic</note>
    </ligand>
</feature>
<dbReference type="FunFam" id="3.30.2010.10:FF:000010">
    <property type="entry name" value="M48 family peptidase"/>
    <property type="match status" value="1"/>
</dbReference>
<feature type="transmembrane region" description="Helical" evidence="9">
    <location>
        <begin position="97"/>
        <end position="117"/>
    </location>
</feature>
<dbReference type="GO" id="GO:0071586">
    <property type="term" value="P:CAAX-box protein processing"/>
    <property type="evidence" value="ECO:0007669"/>
    <property type="project" value="InterPro"/>
</dbReference>
<feature type="domain" description="CAAX prenyl protease 1 N-terminal" evidence="11">
    <location>
        <begin position="44"/>
        <end position="203"/>
    </location>
</feature>
<feature type="transmembrane region" description="Helical" evidence="9">
    <location>
        <begin position="290"/>
        <end position="312"/>
    </location>
</feature>
<comment type="cofactor">
    <cofactor evidence="7 8">
        <name>Zn(2+)</name>
        <dbReference type="ChEBI" id="CHEBI:29105"/>
    </cofactor>
    <text evidence="7 8">Binds 1 zinc ion per subunit.</text>
</comment>
<keyword evidence="4 7" id="KW-0862">Zinc</keyword>
<evidence type="ECO:0000256" key="1">
    <source>
        <dbReference type="ARBA" id="ARBA00022670"/>
    </source>
</evidence>
<dbReference type="GO" id="GO:0046872">
    <property type="term" value="F:metal ion binding"/>
    <property type="evidence" value="ECO:0007669"/>
    <property type="project" value="UniProtKB-KW"/>
</dbReference>
<comment type="similarity">
    <text evidence="8">Belongs to the peptidase M48 family.</text>
</comment>
<keyword evidence="5 8" id="KW-0482">Metalloprotease</keyword>
<dbReference type="RefSeq" id="WP_139607962.1">
    <property type="nucleotide sequence ID" value="NZ_VDCQ01000142.1"/>
</dbReference>
<dbReference type="Pfam" id="PF16491">
    <property type="entry name" value="Peptidase_M48_N"/>
    <property type="match status" value="1"/>
</dbReference>
<feature type="transmembrane region" description="Helical" evidence="9">
    <location>
        <begin position="147"/>
        <end position="167"/>
    </location>
</feature>
<evidence type="ECO:0000256" key="9">
    <source>
        <dbReference type="SAM" id="Phobius"/>
    </source>
</evidence>
<dbReference type="OrthoDB" id="9781930at2"/>
<evidence type="ECO:0000259" key="10">
    <source>
        <dbReference type="Pfam" id="PF01435"/>
    </source>
</evidence>
<evidence type="ECO:0000256" key="3">
    <source>
        <dbReference type="ARBA" id="ARBA00022801"/>
    </source>
</evidence>
<dbReference type="EMBL" id="VDCQ01000142">
    <property type="protein sequence ID" value="TNJ53463.1"/>
    <property type="molecule type" value="Genomic_DNA"/>
</dbReference>
<evidence type="ECO:0000256" key="4">
    <source>
        <dbReference type="ARBA" id="ARBA00022833"/>
    </source>
</evidence>
<evidence type="ECO:0000313" key="13">
    <source>
        <dbReference type="Proteomes" id="UP000307943"/>
    </source>
</evidence>
<feature type="domain" description="Peptidase M48" evidence="10">
    <location>
        <begin position="209"/>
        <end position="412"/>
    </location>
</feature>
<gene>
    <name evidence="12" type="ORF">FE784_40430</name>
</gene>
<evidence type="ECO:0000256" key="6">
    <source>
        <dbReference type="PIRSR" id="PIRSR627057-1"/>
    </source>
</evidence>
<protein>
    <submittedName>
        <fullName evidence="12">M48 family metallopeptidase</fullName>
    </submittedName>
</protein>
<evidence type="ECO:0000256" key="2">
    <source>
        <dbReference type="ARBA" id="ARBA00022723"/>
    </source>
</evidence>
<dbReference type="CDD" id="cd07343">
    <property type="entry name" value="M48A_Zmpste24p_like"/>
    <property type="match status" value="1"/>
</dbReference>
<name>A0A5C4SX50_9BACL</name>